<feature type="chain" id="PRO_5025396434" evidence="1">
    <location>
        <begin position="27"/>
        <end position="167"/>
    </location>
</feature>
<evidence type="ECO:0000313" key="2">
    <source>
        <dbReference type="EMBL" id="MQA42660.1"/>
    </source>
</evidence>
<dbReference type="Pfam" id="PF11454">
    <property type="entry name" value="DUF3016"/>
    <property type="match status" value="1"/>
</dbReference>
<feature type="signal peptide" evidence="1">
    <location>
        <begin position="1"/>
        <end position="26"/>
    </location>
</feature>
<sequence length="167" mass="19172">MRTMSKPYARPLLAAMLALLASAAWADVTVSYVKPEEFADVPRNAIDRERVLKDFSDYFATLNARLPAGQNLKIEVLDIDMAGRLWPRRSGGEDIRILNNGADWPRMHLRYTLEQDGKVLRSGDEQLSNMNYMQGISRYSDSDTLRYEKQMLDDWFKKTIVPQVAAR</sequence>
<dbReference type="AlphaFoldDB" id="A0A6A7NBU5"/>
<dbReference type="InterPro" id="IPR021557">
    <property type="entry name" value="DUF3016"/>
</dbReference>
<reference evidence="2 3" key="1">
    <citation type="submission" date="2019-10" db="EMBL/GenBank/DDBJ databases">
        <title>Two novel species isolated from a subtropical stream in China.</title>
        <authorList>
            <person name="Lu H."/>
        </authorList>
    </citation>
    <scope>NUCLEOTIDE SEQUENCE [LARGE SCALE GENOMIC DNA]</scope>
    <source>
        <strain evidence="2 3">FT29W</strain>
    </source>
</reference>
<dbReference type="Proteomes" id="UP000440498">
    <property type="component" value="Unassembled WGS sequence"/>
</dbReference>
<comment type="caution">
    <text evidence="2">The sequence shown here is derived from an EMBL/GenBank/DDBJ whole genome shotgun (WGS) entry which is preliminary data.</text>
</comment>
<accession>A0A6A7NBU5</accession>
<gene>
    <name evidence="2" type="ORF">GEV02_31460</name>
</gene>
<keyword evidence="3" id="KW-1185">Reference proteome</keyword>
<proteinExistence type="predicted"/>
<keyword evidence="1" id="KW-0732">Signal</keyword>
<protein>
    <submittedName>
        <fullName evidence="2">DUF3016 domain-containing protein</fullName>
    </submittedName>
</protein>
<name>A0A6A7NBU5_9BURK</name>
<dbReference type="EMBL" id="WHUG01000024">
    <property type="protein sequence ID" value="MQA42660.1"/>
    <property type="molecule type" value="Genomic_DNA"/>
</dbReference>
<organism evidence="2 3">
    <name type="scientific">Rugamonas aquatica</name>
    <dbReference type="NCBI Taxonomy" id="2743357"/>
    <lineage>
        <taxon>Bacteria</taxon>
        <taxon>Pseudomonadati</taxon>
        <taxon>Pseudomonadota</taxon>
        <taxon>Betaproteobacteria</taxon>
        <taxon>Burkholderiales</taxon>
        <taxon>Oxalobacteraceae</taxon>
        <taxon>Telluria group</taxon>
        <taxon>Rugamonas</taxon>
    </lineage>
</organism>
<dbReference type="RefSeq" id="WP_152841740.1">
    <property type="nucleotide sequence ID" value="NZ_WHUG01000024.1"/>
</dbReference>
<evidence type="ECO:0000256" key="1">
    <source>
        <dbReference type="SAM" id="SignalP"/>
    </source>
</evidence>
<evidence type="ECO:0000313" key="3">
    <source>
        <dbReference type="Proteomes" id="UP000440498"/>
    </source>
</evidence>